<comment type="caution">
    <text evidence="2">The sequence shown here is derived from an EMBL/GenBank/DDBJ whole genome shotgun (WGS) entry which is preliminary data.</text>
</comment>
<protein>
    <submittedName>
        <fullName evidence="2">Helix-turn-helix protein</fullName>
    </submittedName>
</protein>
<dbReference type="Pfam" id="PF17765">
    <property type="entry name" value="MLTR_LBD"/>
    <property type="match status" value="1"/>
</dbReference>
<accession>A0A317NHU7</accession>
<keyword evidence="3" id="KW-1185">Reference proteome</keyword>
<dbReference type="GO" id="GO:0003677">
    <property type="term" value="F:DNA binding"/>
    <property type="evidence" value="ECO:0007669"/>
    <property type="project" value="InterPro"/>
</dbReference>
<dbReference type="EMBL" id="QGTL01000005">
    <property type="protein sequence ID" value="PWV75006.1"/>
    <property type="molecule type" value="Genomic_DNA"/>
</dbReference>
<dbReference type="InterPro" id="IPR010982">
    <property type="entry name" value="Lambda_DNA-bd_dom_sf"/>
</dbReference>
<sequence>MKQLTRSYEGTLPAAPSFGGFLRGLRDDRRLSRERLAMSAGVSASYITHLEWGDRDHPARAVVEALADCLDRVRTLRAAERRHLFDLAGLPITATPTVDQLRAGIGPDALRNLDAHGDRIAGYFDSRGNILALNAATRTMLPGLGEGGNMLHWLFGDPLAQRVVLNRDEVARRSVSGLRGRIGAVGQLGWAERLLGELGTYAEFRALWALGEVTFSTGSTPIRLRDPVTGGPVEVLVQVFDVDIVDHPGWVRIFLGV</sequence>
<dbReference type="AlphaFoldDB" id="A0A317NHU7"/>
<reference evidence="2 3" key="1">
    <citation type="submission" date="2018-05" db="EMBL/GenBank/DDBJ databases">
        <title>Genomic Encyclopedia of Type Strains, Phase IV (KMG-IV): sequencing the most valuable type-strain genomes for metagenomic binning, comparative biology and taxonomic classification.</title>
        <authorList>
            <person name="Goeker M."/>
        </authorList>
    </citation>
    <scope>NUCLEOTIDE SEQUENCE [LARGE SCALE GENOMIC DNA]</scope>
    <source>
        <strain evidence="2 3">DSM 44717</strain>
    </source>
</reference>
<dbReference type="InterPro" id="IPR041413">
    <property type="entry name" value="MLTR_LBD"/>
</dbReference>
<evidence type="ECO:0000313" key="3">
    <source>
        <dbReference type="Proteomes" id="UP000246410"/>
    </source>
</evidence>
<dbReference type="Pfam" id="PF13560">
    <property type="entry name" value="HTH_31"/>
    <property type="match status" value="1"/>
</dbReference>
<organism evidence="2 3">
    <name type="scientific">Nocardia neocaledoniensis</name>
    <dbReference type="NCBI Taxonomy" id="236511"/>
    <lineage>
        <taxon>Bacteria</taxon>
        <taxon>Bacillati</taxon>
        <taxon>Actinomycetota</taxon>
        <taxon>Actinomycetes</taxon>
        <taxon>Mycobacteriales</taxon>
        <taxon>Nocardiaceae</taxon>
        <taxon>Nocardia</taxon>
    </lineage>
</organism>
<dbReference type="InterPro" id="IPR001387">
    <property type="entry name" value="Cro/C1-type_HTH"/>
</dbReference>
<gene>
    <name evidence="2" type="ORF">DFR69_10572</name>
</gene>
<dbReference type="CDD" id="cd00093">
    <property type="entry name" value="HTH_XRE"/>
    <property type="match status" value="1"/>
</dbReference>
<dbReference type="Gene3D" id="3.30.450.180">
    <property type="match status" value="1"/>
</dbReference>
<feature type="domain" description="HTH cro/C1-type" evidence="1">
    <location>
        <begin position="22"/>
        <end position="76"/>
    </location>
</feature>
<dbReference type="RefSeq" id="WP_110038383.1">
    <property type="nucleotide sequence ID" value="NZ_QGTL01000005.1"/>
</dbReference>
<dbReference type="SUPFAM" id="SSF47413">
    <property type="entry name" value="lambda repressor-like DNA-binding domains"/>
    <property type="match status" value="1"/>
</dbReference>
<evidence type="ECO:0000259" key="1">
    <source>
        <dbReference type="PROSITE" id="PS50943"/>
    </source>
</evidence>
<dbReference type="PANTHER" id="PTHR35010">
    <property type="entry name" value="BLL4672 PROTEIN-RELATED"/>
    <property type="match status" value="1"/>
</dbReference>
<evidence type="ECO:0000313" key="2">
    <source>
        <dbReference type="EMBL" id="PWV75006.1"/>
    </source>
</evidence>
<proteinExistence type="predicted"/>
<dbReference type="PROSITE" id="PS50943">
    <property type="entry name" value="HTH_CROC1"/>
    <property type="match status" value="1"/>
</dbReference>
<dbReference type="Gene3D" id="1.10.260.40">
    <property type="entry name" value="lambda repressor-like DNA-binding domains"/>
    <property type="match status" value="1"/>
</dbReference>
<dbReference type="Proteomes" id="UP000246410">
    <property type="component" value="Unassembled WGS sequence"/>
</dbReference>
<name>A0A317NHU7_9NOCA</name>